<dbReference type="InterPro" id="IPR050889">
    <property type="entry name" value="Dendritic_Spine_Reg/Scaffold"/>
</dbReference>
<dbReference type="PROSITE" id="PS50088">
    <property type="entry name" value="ANK_REPEAT"/>
    <property type="match status" value="2"/>
</dbReference>
<dbReference type="SUPFAM" id="SSF48403">
    <property type="entry name" value="Ankyrin repeat"/>
    <property type="match status" value="1"/>
</dbReference>
<dbReference type="Pfam" id="PF12796">
    <property type="entry name" value="Ank_2"/>
    <property type="match status" value="1"/>
</dbReference>
<dbReference type="OrthoDB" id="167568at2759"/>
<evidence type="ECO:0000256" key="2">
    <source>
        <dbReference type="ARBA" id="ARBA00023043"/>
    </source>
</evidence>
<protein>
    <submittedName>
        <fullName evidence="4">Uncharacterized protein</fullName>
    </submittedName>
</protein>
<proteinExistence type="predicted"/>
<dbReference type="EMBL" id="FN649731">
    <property type="protein sequence ID" value="CBN73811.1"/>
    <property type="molecule type" value="Genomic_DNA"/>
</dbReference>
<keyword evidence="5" id="KW-1185">Reference proteome</keyword>
<dbReference type="EMBL" id="FN648926">
    <property type="protein sequence ID" value="CBN73811.1"/>
    <property type="molecule type" value="Genomic_DNA"/>
</dbReference>
<gene>
    <name evidence="4" type="ORF">Esi_0007_0095</name>
</gene>
<name>D8LS27_ECTSI</name>
<dbReference type="PANTHER" id="PTHR24166:SF47">
    <property type="entry name" value="M-PHASE PHOSPHOPROTEIN 8"/>
    <property type="match status" value="1"/>
</dbReference>
<dbReference type="STRING" id="2880.D8LS27"/>
<evidence type="ECO:0000313" key="5">
    <source>
        <dbReference type="Proteomes" id="UP000002630"/>
    </source>
</evidence>
<evidence type="ECO:0000313" key="4">
    <source>
        <dbReference type="EMBL" id="CBN73811.1"/>
    </source>
</evidence>
<reference evidence="4 5" key="1">
    <citation type="journal article" date="2010" name="Nature">
        <title>The Ectocarpus genome and the independent evolution of multicellularity in brown algae.</title>
        <authorList>
            <person name="Cock J.M."/>
            <person name="Sterck L."/>
            <person name="Rouze P."/>
            <person name="Scornet D."/>
            <person name="Allen A.E."/>
            <person name="Amoutzias G."/>
            <person name="Anthouard V."/>
            <person name="Artiguenave F."/>
            <person name="Aury J.M."/>
            <person name="Badger J.H."/>
            <person name="Beszteri B."/>
            <person name="Billiau K."/>
            <person name="Bonnet E."/>
            <person name="Bothwell J.H."/>
            <person name="Bowler C."/>
            <person name="Boyen C."/>
            <person name="Brownlee C."/>
            <person name="Carrano C.J."/>
            <person name="Charrier B."/>
            <person name="Cho G.Y."/>
            <person name="Coelho S.M."/>
            <person name="Collen J."/>
            <person name="Corre E."/>
            <person name="Da Silva C."/>
            <person name="Delage L."/>
            <person name="Delaroque N."/>
            <person name="Dittami S.M."/>
            <person name="Doulbeau S."/>
            <person name="Elias M."/>
            <person name="Farnham G."/>
            <person name="Gachon C.M."/>
            <person name="Gschloessl B."/>
            <person name="Heesch S."/>
            <person name="Jabbari K."/>
            <person name="Jubin C."/>
            <person name="Kawai H."/>
            <person name="Kimura K."/>
            <person name="Kloareg B."/>
            <person name="Kupper F.C."/>
            <person name="Lang D."/>
            <person name="Le Bail A."/>
            <person name="Leblanc C."/>
            <person name="Lerouge P."/>
            <person name="Lohr M."/>
            <person name="Lopez P.J."/>
            <person name="Martens C."/>
            <person name="Maumus F."/>
            <person name="Michel G."/>
            <person name="Miranda-Saavedra D."/>
            <person name="Morales J."/>
            <person name="Moreau H."/>
            <person name="Motomura T."/>
            <person name="Nagasato C."/>
            <person name="Napoli C.A."/>
            <person name="Nelson D.R."/>
            <person name="Nyvall-Collen P."/>
            <person name="Peters A.F."/>
            <person name="Pommier C."/>
            <person name="Potin P."/>
            <person name="Poulain J."/>
            <person name="Quesneville H."/>
            <person name="Read B."/>
            <person name="Rensing S.A."/>
            <person name="Ritter A."/>
            <person name="Rousvoal S."/>
            <person name="Samanta M."/>
            <person name="Samson G."/>
            <person name="Schroeder D.C."/>
            <person name="Segurens B."/>
            <person name="Strittmatter M."/>
            <person name="Tonon T."/>
            <person name="Tregear J.W."/>
            <person name="Valentin K."/>
            <person name="von Dassow P."/>
            <person name="Yamagishi T."/>
            <person name="Van de Peer Y."/>
            <person name="Wincker P."/>
        </authorList>
    </citation>
    <scope>NUCLEOTIDE SEQUENCE [LARGE SCALE GENOMIC DNA]</scope>
    <source>
        <strain evidence="5">Ec32 / CCAP1310/4</strain>
    </source>
</reference>
<dbReference type="AlphaFoldDB" id="D8LS27"/>
<feature type="repeat" description="ANK" evidence="3">
    <location>
        <begin position="21"/>
        <end position="53"/>
    </location>
</feature>
<sequence length="123" mass="12951">MLVNDLFLLAGLDLNLGTGSGGNTPLHLAALEGMDELASSLLLREADEDALSVLGKTPLMRASRANDGTTPLMSAAWFSRRDPVLALLERGASLTGEDSDGNAALRNVCRKKYKGVAVVVDLL</sequence>
<feature type="repeat" description="ANK" evidence="3">
    <location>
        <begin position="67"/>
        <end position="99"/>
    </location>
</feature>
<evidence type="ECO:0000256" key="1">
    <source>
        <dbReference type="ARBA" id="ARBA00022737"/>
    </source>
</evidence>
<dbReference type="SMART" id="SM00248">
    <property type="entry name" value="ANK"/>
    <property type="match status" value="2"/>
</dbReference>
<keyword evidence="1" id="KW-0677">Repeat</keyword>
<dbReference type="PROSITE" id="PS50297">
    <property type="entry name" value="ANK_REP_REGION"/>
    <property type="match status" value="2"/>
</dbReference>
<evidence type="ECO:0000256" key="3">
    <source>
        <dbReference type="PROSITE-ProRule" id="PRU00023"/>
    </source>
</evidence>
<dbReference type="Gene3D" id="1.25.40.20">
    <property type="entry name" value="Ankyrin repeat-containing domain"/>
    <property type="match status" value="2"/>
</dbReference>
<accession>D8LS27</accession>
<dbReference type="Proteomes" id="UP000002630">
    <property type="component" value="Linkage Group LG06"/>
</dbReference>
<dbReference type="InParanoid" id="D8LS27"/>
<dbReference type="InterPro" id="IPR036770">
    <property type="entry name" value="Ankyrin_rpt-contain_sf"/>
</dbReference>
<dbReference type="PANTHER" id="PTHR24166">
    <property type="entry name" value="ROLLING PEBBLES, ISOFORM B"/>
    <property type="match status" value="1"/>
</dbReference>
<dbReference type="InterPro" id="IPR002110">
    <property type="entry name" value="Ankyrin_rpt"/>
</dbReference>
<keyword evidence="2 3" id="KW-0040">ANK repeat</keyword>
<organism evidence="4 5">
    <name type="scientific">Ectocarpus siliculosus</name>
    <name type="common">Brown alga</name>
    <name type="synonym">Conferva siliculosa</name>
    <dbReference type="NCBI Taxonomy" id="2880"/>
    <lineage>
        <taxon>Eukaryota</taxon>
        <taxon>Sar</taxon>
        <taxon>Stramenopiles</taxon>
        <taxon>Ochrophyta</taxon>
        <taxon>PX clade</taxon>
        <taxon>Phaeophyceae</taxon>
        <taxon>Ectocarpales</taxon>
        <taxon>Ectocarpaceae</taxon>
        <taxon>Ectocarpus</taxon>
    </lineage>
</organism>